<sequence>MMNKTPDRYIREAALSQAPLMLGECGCGSELERKMKSNIR</sequence>
<evidence type="ECO:0000313" key="2">
    <source>
        <dbReference type="Proteomes" id="UP000320176"/>
    </source>
</evidence>
<name>A0A5C6AS25_9BACT</name>
<reference evidence="1 2" key="1">
    <citation type="submission" date="2019-02" db="EMBL/GenBank/DDBJ databases">
        <title>Deep-cultivation of Planctomycetes and their phenomic and genomic characterization uncovers novel biology.</title>
        <authorList>
            <person name="Wiegand S."/>
            <person name="Jogler M."/>
            <person name="Boedeker C."/>
            <person name="Pinto D."/>
            <person name="Vollmers J."/>
            <person name="Rivas-Marin E."/>
            <person name="Kohn T."/>
            <person name="Peeters S.H."/>
            <person name="Heuer A."/>
            <person name="Rast P."/>
            <person name="Oberbeckmann S."/>
            <person name="Bunk B."/>
            <person name="Jeske O."/>
            <person name="Meyerdierks A."/>
            <person name="Storesund J.E."/>
            <person name="Kallscheuer N."/>
            <person name="Luecker S."/>
            <person name="Lage O.M."/>
            <person name="Pohl T."/>
            <person name="Merkel B.J."/>
            <person name="Hornburger P."/>
            <person name="Mueller R.-W."/>
            <person name="Bruemmer F."/>
            <person name="Labrenz M."/>
            <person name="Spormann A.M."/>
            <person name="Op Den Camp H."/>
            <person name="Overmann J."/>
            <person name="Amann R."/>
            <person name="Jetten M.S.M."/>
            <person name="Mascher T."/>
            <person name="Medema M.H."/>
            <person name="Devos D.P."/>
            <person name="Kaster A.-K."/>
            <person name="Ovreas L."/>
            <person name="Rohde M."/>
            <person name="Galperin M.Y."/>
            <person name="Jogler C."/>
        </authorList>
    </citation>
    <scope>NUCLEOTIDE SEQUENCE [LARGE SCALE GENOMIC DNA]</scope>
    <source>
        <strain evidence="1 2">Pla52n</strain>
    </source>
</reference>
<dbReference type="AlphaFoldDB" id="A0A5C6AS25"/>
<evidence type="ECO:0000313" key="1">
    <source>
        <dbReference type="EMBL" id="TWU02833.1"/>
    </source>
</evidence>
<accession>A0A5C6AS25</accession>
<gene>
    <name evidence="1" type="ORF">Pla52n_38930</name>
</gene>
<comment type="caution">
    <text evidence="1">The sequence shown here is derived from an EMBL/GenBank/DDBJ whole genome shotgun (WGS) entry which is preliminary data.</text>
</comment>
<protein>
    <submittedName>
        <fullName evidence="1">Uncharacterized protein</fullName>
    </submittedName>
</protein>
<keyword evidence="2" id="KW-1185">Reference proteome</keyword>
<organism evidence="1 2">
    <name type="scientific">Stieleria varia</name>
    <dbReference type="NCBI Taxonomy" id="2528005"/>
    <lineage>
        <taxon>Bacteria</taxon>
        <taxon>Pseudomonadati</taxon>
        <taxon>Planctomycetota</taxon>
        <taxon>Planctomycetia</taxon>
        <taxon>Pirellulales</taxon>
        <taxon>Pirellulaceae</taxon>
        <taxon>Stieleria</taxon>
    </lineage>
</organism>
<dbReference type="EMBL" id="SJPN01000004">
    <property type="protein sequence ID" value="TWU02833.1"/>
    <property type="molecule type" value="Genomic_DNA"/>
</dbReference>
<dbReference type="Proteomes" id="UP000320176">
    <property type="component" value="Unassembled WGS sequence"/>
</dbReference>
<proteinExistence type="predicted"/>